<name>A0A7E4V3V4_PANRE</name>
<dbReference type="InterPro" id="IPR018254">
    <property type="entry name" value="Ribosomal_uL29_CS"/>
</dbReference>
<accession>A0A7E4V3V4</accession>
<sequence length="125" mass="14356">MSNVKVKAAELRSKKREELTKALDEQRTELASLRVAKVTGGQASKLSKISVVRKNIARILTVTNQLQKANLRKYYKGRQYKPLDLRVKKTRAIRRELTKAQLAKKTAKQIHKAQKFPKRVYALKA</sequence>
<evidence type="ECO:0000256" key="1">
    <source>
        <dbReference type="ARBA" id="ARBA00009254"/>
    </source>
</evidence>
<evidence type="ECO:0000256" key="3">
    <source>
        <dbReference type="ARBA" id="ARBA00023274"/>
    </source>
</evidence>
<dbReference type="GO" id="GO:0006412">
    <property type="term" value="P:translation"/>
    <property type="evidence" value="ECO:0007669"/>
    <property type="project" value="InterPro"/>
</dbReference>
<evidence type="ECO:0000313" key="6">
    <source>
        <dbReference type="Proteomes" id="UP000492821"/>
    </source>
</evidence>
<organism evidence="6 7">
    <name type="scientific">Panagrellus redivivus</name>
    <name type="common">Microworm</name>
    <dbReference type="NCBI Taxonomy" id="6233"/>
    <lineage>
        <taxon>Eukaryota</taxon>
        <taxon>Metazoa</taxon>
        <taxon>Ecdysozoa</taxon>
        <taxon>Nematoda</taxon>
        <taxon>Chromadorea</taxon>
        <taxon>Rhabditida</taxon>
        <taxon>Tylenchina</taxon>
        <taxon>Panagrolaimomorpha</taxon>
        <taxon>Panagrolaimoidea</taxon>
        <taxon>Panagrolaimidae</taxon>
        <taxon>Panagrellus</taxon>
    </lineage>
</organism>
<dbReference type="FunFam" id="1.10.287.310:FF:000002">
    <property type="entry name" value="60S ribosomal protein L35"/>
    <property type="match status" value="1"/>
</dbReference>
<proteinExistence type="inferred from homology"/>
<dbReference type="GO" id="GO:0003729">
    <property type="term" value="F:mRNA binding"/>
    <property type="evidence" value="ECO:0007669"/>
    <property type="project" value="TreeGrafter"/>
</dbReference>
<dbReference type="PANTHER" id="PTHR45722">
    <property type="entry name" value="60S RIBOSOMAL PROTEIN L35"/>
    <property type="match status" value="1"/>
</dbReference>
<dbReference type="Proteomes" id="UP000492821">
    <property type="component" value="Unassembled WGS sequence"/>
</dbReference>
<dbReference type="Pfam" id="PF00831">
    <property type="entry name" value="Ribosomal_L29"/>
    <property type="match status" value="1"/>
</dbReference>
<dbReference type="Gene3D" id="1.10.287.310">
    <property type="match status" value="1"/>
</dbReference>
<keyword evidence="2" id="KW-0689">Ribosomal protein</keyword>
<keyword evidence="3" id="KW-0687">Ribonucleoprotein</keyword>
<dbReference type="PROSITE" id="PS00579">
    <property type="entry name" value="RIBOSOMAL_L29"/>
    <property type="match status" value="1"/>
</dbReference>
<dbReference type="SUPFAM" id="SSF46561">
    <property type="entry name" value="Ribosomal protein L29 (L29p)"/>
    <property type="match status" value="1"/>
</dbReference>
<reference evidence="6" key="1">
    <citation type="journal article" date="2013" name="Genetics">
        <title>The draft genome and transcriptome of Panagrellus redivivus are shaped by the harsh demands of a free-living lifestyle.</title>
        <authorList>
            <person name="Srinivasan J."/>
            <person name="Dillman A.R."/>
            <person name="Macchietto M.G."/>
            <person name="Heikkinen L."/>
            <person name="Lakso M."/>
            <person name="Fracchia K.M."/>
            <person name="Antoshechkin I."/>
            <person name="Mortazavi A."/>
            <person name="Wong G."/>
            <person name="Sternberg P.W."/>
        </authorList>
    </citation>
    <scope>NUCLEOTIDE SEQUENCE [LARGE SCALE GENOMIC DNA]</scope>
    <source>
        <strain evidence="6">MT8872</strain>
    </source>
</reference>
<dbReference type="NCBIfam" id="TIGR00012">
    <property type="entry name" value="L29"/>
    <property type="match status" value="1"/>
</dbReference>
<dbReference type="WBParaSite" id="Pan_g16225.t1">
    <property type="protein sequence ID" value="Pan_g16225.t1"/>
    <property type="gene ID" value="Pan_g16225"/>
</dbReference>
<protein>
    <recommendedName>
        <fullName evidence="4">Large ribosomal subunit protein uL29</fullName>
    </recommendedName>
    <alternativeName>
        <fullName evidence="5">60S ribosomal protein L35</fullName>
    </alternativeName>
</protein>
<dbReference type="GO" id="GO:0000463">
    <property type="term" value="P:maturation of LSU-rRNA from tricistronic rRNA transcript (SSU-rRNA, 5.8S rRNA, LSU-rRNA)"/>
    <property type="evidence" value="ECO:0007669"/>
    <property type="project" value="InterPro"/>
</dbReference>
<dbReference type="PANTHER" id="PTHR45722:SF2">
    <property type="entry name" value="LARGE RIBOSOMAL SUBUNIT PROTEIN UL29-RELATED"/>
    <property type="match status" value="1"/>
</dbReference>
<dbReference type="AlphaFoldDB" id="A0A7E4V3V4"/>
<comment type="similarity">
    <text evidence="1">Belongs to the universal ribosomal protein uL29 family.</text>
</comment>
<dbReference type="HAMAP" id="MF_00374">
    <property type="entry name" value="Ribosomal_uL29"/>
    <property type="match status" value="1"/>
</dbReference>
<dbReference type="InterPro" id="IPR045059">
    <property type="entry name" value="Ribosomal_uL29_euk"/>
</dbReference>
<evidence type="ECO:0000313" key="7">
    <source>
        <dbReference type="WBParaSite" id="Pan_g16225.t1"/>
    </source>
</evidence>
<evidence type="ECO:0000256" key="4">
    <source>
        <dbReference type="ARBA" id="ARBA00035204"/>
    </source>
</evidence>
<dbReference type="InterPro" id="IPR036049">
    <property type="entry name" value="Ribosomal_uL29_sf"/>
</dbReference>
<dbReference type="InterPro" id="IPR001854">
    <property type="entry name" value="Ribosomal_uL29"/>
</dbReference>
<evidence type="ECO:0000256" key="5">
    <source>
        <dbReference type="ARBA" id="ARBA00035334"/>
    </source>
</evidence>
<dbReference type="CDD" id="cd00427">
    <property type="entry name" value="Ribosomal_L29_HIP"/>
    <property type="match status" value="1"/>
</dbReference>
<dbReference type="GO" id="GO:0003735">
    <property type="term" value="F:structural constituent of ribosome"/>
    <property type="evidence" value="ECO:0007669"/>
    <property type="project" value="InterPro"/>
</dbReference>
<dbReference type="FunFam" id="6.10.250.3450:FF:000001">
    <property type="entry name" value="60S ribosomal protein L35"/>
    <property type="match status" value="1"/>
</dbReference>
<reference evidence="7" key="2">
    <citation type="submission" date="2020-10" db="UniProtKB">
        <authorList>
            <consortium name="WormBaseParasite"/>
        </authorList>
    </citation>
    <scope>IDENTIFICATION</scope>
</reference>
<evidence type="ECO:0000256" key="2">
    <source>
        <dbReference type="ARBA" id="ARBA00022980"/>
    </source>
</evidence>
<keyword evidence="6" id="KW-1185">Reference proteome</keyword>
<dbReference type="Gene3D" id="6.10.250.3450">
    <property type="match status" value="1"/>
</dbReference>
<dbReference type="GO" id="GO:0022625">
    <property type="term" value="C:cytosolic large ribosomal subunit"/>
    <property type="evidence" value="ECO:0007669"/>
    <property type="project" value="InterPro"/>
</dbReference>